<dbReference type="InterPro" id="IPR012312">
    <property type="entry name" value="Hemerythrin-like"/>
</dbReference>
<evidence type="ECO:0000256" key="1">
    <source>
        <dbReference type="SAM" id="MobiDB-lite"/>
    </source>
</evidence>
<proteinExistence type="predicted"/>
<dbReference type="Gene3D" id="1.20.120.520">
    <property type="entry name" value="nmb1532 protein domain like"/>
    <property type="match status" value="1"/>
</dbReference>
<dbReference type="InterPro" id="IPR000488">
    <property type="entry name" value="Death_dom"/>
</dbReference>
<evidence type="ECO:0000259" key="2">
    <source>
        <dbReference type="PROSITE" id="PS50017"/>
    </source>
</evidence>
<evidence type="ECO:0000313" key="4">
    <source>
        <dbReference type="Proteomes" id="UP001432039"/>
    </source>
</evidence>
<accession>A0ABZ1TAP1</accession>
<dbReference type="RefSeq" id="WP_328961350.1">
    <property type="nucleotide sequence ID" value="NZ_CP108090.1"/>
</dbReference>
<keyword evidence="4" id="KW-1185">Reference proteome</keyword>
<feature type="region of interest" description="Disordered" evidence="1">
    <location>
        <begin position="1"/>
        <end position="23"/>
    </location>
</feature>
<feature type="domain" description="Death" evidence="2">
    <location>
        <begin position="81"/>
        <end position="137"/>
    </location>
</feature>
<sequence>MKTKQPGTARAPRSGRSTARPNTHEMVVIHRGLRREARLLVELIATVAPGDTARARVLGDHFRDYRLGLTGHHHGEDAYLWPPLMARVDLEADLVLRMEGRHERVAASLAAADEALPAWERRAGEAERDTLVSLLAEHRTVLLEHLADEEESLLPLAARHLSADEWDRLGEHFLTSTPKPKLLFFLGMVLEEADRAERAAMLAGLPLAGRLLWRTVGRPAYARRVRAVRRTAAPR</sequence>
<dbReference type="CDD" id="cd12108">
    <property type="entry name" value="Hr-like"/>
    <property type="match status" value="1"/>
</dbReference>
<dbReference type="Pfam" id="PF01814">
    <property type="entry name" value="Hemerythrin"/>
    <property type="match status" value="1"/>
</dbReference>
<protein>
    <submittedName>
        <fullName evidence="3">Hemerythrin domain-containing protein</fullName>
    </submittedName>
</protein>
<dbReference type="EMBL" id="CP108090">
    <property type="protein sequence ID" value="WUQ11937.1"/>
    <property type="molecule type" value="Genomic_DNA"/>
</dbReference>
<reference evidence="3" key="1">
    <citation type="submission" date="2022-10" db="EMBL/GenBank/DDBJ databases">
        <title>The complete genomes of actinobacterial strains from the NBC collection.</title>
        <authorList>
            <person name="Joergensen T.S."/>
            <person name="Alvarez Arevalo M."/>
            <person name="Sterndorff E.B."/>
            <person name="Faurdal D."/>
            <person name="Vuksanovic O."/>
            <person name="Mourched A.-S."/>
            <person name="Charusanti P."/>
            <person name="Shaw S."/>
            <person name="Blin K."/>
            <person name="Weber T."/>
        </authorList>
    </citation>
    <scope>NUCLEOTIDE SEQUENCE</scope>
    <source>
        <strain evidence="3">NBC_00248</strain>
    </source>
</reference>
<dbReference type="PROSITE" id="PS50017">
    <property type="entry name" value="DEATH_DOMAIN"/>
    <property type="match status" value="1"/>
</dbReference>
<organism evidence="3 4">
    <name type="scientific">Streptomyces virginiae</name>
    <name type="common">Streptomyces cinnamonensis</name>
    <dbReference type="NCBI Taxonomy" id="1961"/>
    <lineage>
        <taxon>Bacteria</taxon>
        <taxon>Bacillati</taxon>
        <taxon>Actinomycetota</taxon>
        <taxon>Actinomycetes</taxon>
        <taxon>Kitasatosporales</taxon>
        <taxon>Streptomycetaceae</taxon>
        <taxon>Streptomyces</taxon>
    </lineage>
</organism>
<evidence type="ECO:0000313" key="3">
    <source>
        <dbReference type="EMBL" id="WUQ11937.1"/>
    </source>
</evidence>
<name>A0ABZ1TAP1_STRVG</name>
<gene>
    <name evidence="3" type="ORF">OG517_11060</name>
</gene>
<dbReference type="Proteomes" id="UP001432039">
    <property type="component" value="Chromosome"/>
</dbReference>